<dbReference type="GO" id="GO:0006351">
    <property type="term" value="P:DNA-templated transcription"/>
    <property type="evidence" value="ECO:0007669"/>
    <property type="project" value="InterPro"/>
</dbReference>
<dbReference type="PANTHER" id="PTHR47338:SF5">
    <property type="entry name" value="ZN(II)2CYS6 TRANSCRIPTION FACTOR (EUROFUNG)"/>
    <property type="match status" value="1"/>
</dbReference>
<dbReference type="SUPFAM" id="SSF57701">
    <property type="entry name" value="Zn2/Cys6 DNA-binding domain"/>
    <property type="match status" value="1"/>
</dbReference>
<dbReference type="InterPro" id="IPR050815">
    <property type="entry name" value="TF_fung"/>
</dbReference>
<dbReference type="CDD" id="cd00067">
    <property type="entry name" value="GAL4"/>
    <property type="match status" value="1"/>
</dbReference>
<evidence type="ECO:0000256" key="1">
    <source>
        <dbReference type="ARBA" id="ARBA00004123"/>
    </source>
</evidence>
<evidence type="ECO:0000313" key="8">
    <source>
        <dbReference type="EMBL" id="KAK4242014.1"/>
    </source>
</evidence>
<evidence type="ECO:0000256" key="3">
    <source>
        <dbReference type="ARBA" id="ARBA00023015"/>
    </source>
</evidence>
<dbReference type="GO" id="GO:0008270">
    <property type="term" value="F:zinc ion binding"/>
    <property type="evidence" value="ECO:0007669"/>
    <property type="project" value="InterPro"/>
</dbReference>
<dbReference type="InterPro" id="IPR001138">
    <property type="entry name" value="Zn2Cys6_DnaBD"/>
</dbReference>
<feature type="compositionally biased region" description="Basic and acidic residues" evidence="6">
    <location>
        <begin position="87"/>
        <end position="116"/>
    </location>
</feature>
<dbReference type="PROSITE" id="PS50048">
    <property type="entry name" value="ZN2_CY6_FUNGAL_2"/>
    <property type="match status" value="1"/>
</dbReference>
<evidence type="ECO:0000259" key="7">
    <source>
        <dbReference type="PROSITE" id="PS50048"/>
    </source>
</evidence>
<feature type="compositionally biased region" description="Polar residues" evidence="6">
    <location>
        <begin position="614"/>
        <end position="632"/>
    </location>
</feature>
<keyword evidence="9" id="KW-1185">Reference proteome</keyword>
<dbReference type="SMART" id="SM00906">
    <property type="entry name" value="Fungal_trans"/>
    <property type="match status" value="1"/>
</dbReference>
<feature type="region of interest" description="Disordered" evidence="6">
    <location>
        <begin position="86"/>
        <end position="136"/>
    </location>
</feature>
<proteinExistence type="predicted"/>
<dbReference type="Proteomes" id="UP001303760">
    <property type="component" value="Unassembled WGS sequence"/>
</dbReference>
<dbReference type="AlphaFoldDB" id="A0AAN7HIN8"/>
<feature type="region of interest" description="Disordered" evidence="6">
    <location>
        <begin position="603"/>
        <end position="646"/>
    </location>
</feature>
<dbReference type="GO" id="GO:0000981">
    <property type="term" value="F:DNA-binding transcription factor activity, RNA polymerase II-specific"/>
    <property type="evidence" value="ECO:0007669"/>
    <property type="project" value="InterPro"/>
</dbReference>
<keyword evidence="2" id="KW-0479">Metal-binding</keyword>
<comment type="subcellular location">
    <subcellularLocation>
        <location evidence="1">Nucleus</location>
    </subcellularLocation>
</comment>
<protein>
    <recommendedName>
        <fullName evidence="7">Zn(2)-C6 fungal-type domain-containing protein</fullName>
    </recommendedName>
</protein>
<accession>A0AAN7HIN8</accession>
<organism evidence="8 9">
    <name type="scientific">Achaetomium macrosporum</name>
    <dbReference type="NCBI Taxonomy" id="79813"/>
    <lineage>
        <taxon>Eukaryota</taxon>
        <taxon>Fungi</taxon>
        <taxon>Dikarya</taxon>
        <taxon>Ascomycota</taxon>
        <taxon>Pezizomycotina</taxon>
        <taxon>Sordariomycetes</taxon>
        <taxon>Sordariomycetidae</taxon>
        <taxon>Sordariales</taxon>
        <taxon>Chaetomiaceae</taxon>
        <taxon>Achaetomium</taxon>
    </lineage>
</organism>
<reference evidence="8" key="1">
    <citation type="journal article" date="2023" name="Mol. Phylogenet. Evol.">
        <title>Genome-scale phylogeny and comparative genomics of the fungal order Sordariales.</title>
        <authorList>
            <person name="Hensen N."/>
            <person name="Bonometti L."/>
            <person name="Westerberg I."/>
            <person name="Brannstrom I.O."/>
            <person name="Guillou S."/>
            <person name="Cros-Aarteil S."/>
            <person name="Calhoun S."/>
            <person name="Haridas S."/>
            <person name="Kuo A."/>
            <person name="Mondo S."/>
            <person name="Pangilinan J."/>
            <person name="Riley R."/>
            <person name="LaButti K."/>
            <person name="Andreopoulos B."/>
            <person name="Lipzen A."/>
            <person name="Chen C."/>
            <person name="Yan M."/>
            <person name="Daum C."/>
            <person name="Ng V."/>
            <person name="Clum A."/>
            <person name="Steindorff A."/>
            <person name="Ohm R.A."/>
            <person name="Martin F."/>
            <person name="Silar P."/>
            <person name="Natvig D.O."/>
            <person name="Lalanne C."/>
            <person name="Gautier V."/>
            <person name="Ament-Velasquez S.L."/>
            <person name="Kruys A."/>
            <person name="Hutchinson M.I."/>
            <person name="Powell A.J."/>
            <person name="Barry K."/>
            <person name="Miller A.N."/>
            <person name="Grigoriev I.V."/>
            <person name="Debuchy R."/>
            <person name="Gladieux P."/>
            <person name="Hiltunen Thoren M."/>
            <person name="Johannesson H."/>
        </authorList>
    </citation>
    <scope>NUCLEOTIDE SEQUENCE</scope>
    <source>
        <strain evidence="8">CBS 532.94</strain>
    </source>
</reference>
<keyword evidence="5" id="KW-0539">Nucleus</keyword>
<dbReference type="InterPro" id="IPR036864">
    <property type="entry name" value="Zn2-C6_fun-type_DNA-bd_sf"/>
</dbReference>
<reference evidence="8" key="2">
    <citation type="submission" date="2023-05" db="EMBL/GenBank/DDBJ databases">
        <authorList>
            <consortium name="Lawrence Berkeley National Laboratory"/>
            <person name="Steindorff A."/>
            <person name="Hensen N."/>
            <person name="Bonometti L."/>
            <person name="Westerberg I."/>
            <person name="Brannstrom I.O."/>
            <person name="Guillou S."/>
            <person name="Cros-Aarteil S."/>
            <person name="Calhoun S."/>
            <person name="Haridas S."/>
            <person name="Kuo A."/>
            <person name="Mondo S."/>
            <person name="Pangilinan J."/>
            <person name="Riley R."/>
            <person name="Labutti K."/>
            <person name="Andreopoulos B."/>
            <person name="Lipzen A."/>
            <person name="Chen C."/>
            <person name="Yanf M."/>
            <person name="Daum C."/>
            <person name="Ng V."/>
            <person name="Clum A."/>
            <person name="Ohm R."/>
            <person name="Martin F."/>
            <person name="Silar P."/>
            <person name="Natvig D."/>
            <person name="Lalanne C."/>
            <person name="Gautier V."/>
            <person name="Ament-Velasquez S.L."/>
            <person name="Kruys A."/>
            <person name="Hutchinson M.I."/>
            <person name="Powell A.J."/>
            <person name="Barry K."/>
            <person name="Miller A.N."/>
            <person name="Grigoriev I.V."/>
            <person name="Debuchy R."/>
            <person name="Gladieux P."/>
            <person name="Thoren M.H."/>
            <person name="Johannesson H."/>
        </authorList>
    </citation>
    <scope>NUCLEOTIDE SEQUENCE</scope>
    <source>
        <strain evidence="8">CBS 532.94</strain>
    </source>
</reference>
<evidence type="ECO:0000313" key="9">
    <source>
        <dbReference type="Proteomes" id="UP001303760"/>
    </source>
</evidence>
<dbReference type="Gene3D" id="4.10.240.10">
    <property type="entry name" value="Zn(2)-C6 fungal-type DNA-binding domain"/>
    <property type="match status" value="1"/>
</dbReference>
<evidence type="ECO:0000256" key="2">
    <source>
        <dbReference type="ARBA" id="ARBA00022723"/>
    </source>
</evidence>
<name>A0AAN7HIN8_9PEZI</name>
<feature type="region of interest" description="Disordered" evidence="6">
    <location>
        <begin position="1"/>
        <end position="40"/>
    </location>
</feature>
<feature type="domain" description="Zn(2)-C6 fungal-type" evidence="7">
    <location>
        <begin position="46"/>
        <end position="81"/>
    </location>
</feature>
<gene>
    <name evidence="8" type="ORF">C8A03DRAFT_11752</name>
</gene>
<dbReference type="Pfam" id="PF04082">
    <property type="entry name" value="Fungal_trans"/>
    <property type="match status" value="1"/>
</dbReference>
<dbReference type="EMBL" id="MU860013">
    <property type="protein sequence ID" value="KAK4242014.1"/>
    <property type="molecule type" value="Genomic_DNA"/>
</dbReference>
<dbReference type="GO" id="GO:0005634">
    <property type="term" value="C:nucleus"/>
    <property type="evidence" value="ECO:0007669"/>
    <property type="project" value="UniProtKB-SubCell"/>
</dbReference>
<sequence length="761" mass="84480">MEVDGAPPGPSPVPAAPTAAPPETNSKQPQPDGAPPPLVRRRAPIACRRCRRMRSKCLHERAQPPCRACLDAGLDASECVFPIRGQPDQDREYRHPRVRADKSKKRDTAKVRRDMLDTPTPPQPSLPATPGRAKGTDEWDLLPPLHEVIEAVNKFTRHYFQLGFIPKEQFPARLRTQHRSVSVFFLLGILSVSARLTPALVMRYGTAVGASETFMARASVLAQNELYQEPTLERCQAFYLLSIAQQGSGMKHRSSINMAIAMRMATLMQLHREETYVLPNPTRDLIIRAESARRTLWMLHSQDNLHSGPRSLVLLSASDITALLPCNESDYANAREPKSRAALEGTPPALERPALVTDEGRSLFAALIQAHQYWGAIYRRAINNNKSPRPWEPDSEYAQMEKRLAEWEAGLPNNYRWSSPLLKAHKQEGQDTAYLGLAMIVRLCNIVIRKAYLHEMISDDKSDQERTAFWLDMAHQLFGNVNLLYEQIEAHYTNKSPDEGPGTQMAVFCVYSCGFLACYLCKLPHMCPNHAITGSAPMMVQRILNILAESKTTWPLASRWYDHLQRFYKSQNVMTIGAEGSMADSREPIPHVLDPAPSHPLVKPIQPRYLGPTQDEQGIGTSQEPNMPTLNLPQPPTGPAGYPDTNNNLHLPILPLPSLAVPNGQAPPHPAGPRPTTDGLGLLIEAFDTHRTVDLPATPETTSAPPPGAAYTVFTTSQQYYSHPALAMNDGYEHELGYYMSDGEPPALQQGWVGGGDMGGY</sequence>
<dbReference type="CDD" id="cd12148">
    <property type="entry name" value="fungal_TF_MHR"/>
    <property type="match status" value="1"/>
</dbReference>
<comment type="caution">
    <text evidence="8">The sequence shown here is derived from an EMBL/GenBank/DDBJ whole genome shotgun (WGS) entry which is preliminary data.</text>
</comment>
<dbReference type="InterPro" id="IPR007219">
    <property type="entry name" value="XnlR_reg_dom"/>
</dbReference>
<keyword evidence="4" id="KW-0804">Transcription</keyword>
<dbReference type="PANTHER" id="PTHR47338">
    <property type="entry name" value="ZN(II)2CYS6 TRANSCRIPTION FACTOR (EUROFUNG)-RELATED"/>
    <property type="match status" value="1"/>
</dbReference>
<evidence type="ECO:0000256" key="4">
    <source>
        <dbReference type="ARBA" id="ARBA00023163"/>
    </source>
</evidence>
<dbReference type="GO" id="GO:0003677">
    <property type="term" value="F:DNA binding"/>
    <property type="evidence" value="ECO:0007669"/>
    <property type="project" value="InterPro"/>
</dbReference>
<keyword evidence="3" id="KW-0805">Transcription regulation</keyword>
<evidence type="ECO:0000256" key="5">
    <source>
        <dbReference type="ARBA" id="ARBA00023242"/>
    </source>
</evidence>
<evidence type="ECO:0000256" key="6">
    <source>
        <dbReference type="SAM" id="MobiDB-lite"/>
    </source>
</evidence>